<dbReference type="Proteomes" id="UP000634136">
    <property type="component" value="Unassembled WGS sequence"/>
</dbReference>
<dbReference type="GO" id="GO:0061709">
    <property type="term" value="P:reticulophagy"/>
    <property type="evidence" value="ECO:0007669"/>
    <property type="project" value="TreeGrafter"/>
</dbReference>
<proteinExistence type="inferred from homology"/>
<dbReference type="PANTHER" id="PTHR13190:SF1">
    <property type="entry name" value="AUTOPHAGY-RELATED 2, ISOFORM A"/>
    <property type="match status" value="1"/>
</dbReference>
<keyword evidence="7" id="KW-0072">Autophagy</keyword>
<dbReference type="PANTHER" id="PTHR13190">
    <property type="entry name" value="AUTOPHAGY-RELATED 2, ISOFORM A"/>
    <property type="match status" value="1"/>
</dbReference>
<evidence type="ECO:0000256" key="9">
    <source>
        <dbReference type="ARBA" id="ARBA00023136"/>
    </source>
</evidence>
<dbReference type="GO" id="GO:0005789">
    <property type="term" value="C:endoplasmic reticulum membrane"/>
    <property type="evidence" value="ECO:0007669"/>
    <property type="project" value="UniProtKB-SubCell"/>
</dbReference>
<comment type="caution">
    <text evidence="12">The sequence shown here is derived from an EMBL/GenBank/DDBJ whole genome shotgun (WGS) entry which is preliminary data.</text>
</comment>
<dbReference type="InterPro" id="IPR026849">
    <property type="entry name" value="ATG2"/>
</dbReference>
<comment type="catalytic activity">
    <reaction evidence="11">
        <text>a 1,2-diacyl-sn-glycero-3-phosphoethanolamine(in) = a 1,2-diacyl-sn-glycero-3-phosphoethanolamine(out)</text>
        <dbReference type="Rhea" id="RHEA:38895"/>
        <dbReference type="ChEBI" id="CHEBI:64612"/>
    </reaction>
</comment>
<evidence type="ECO:0000256" key="7">
    <source>
        <dbReference type="ARBA" id="ARBA00023006"/>
    </source>
</evidence>
<evidence type="ECO:0000256" key="8">
    <source>
        <dbReference type="ARBA" id="ARBA00023055"/>
    </source>
</evidence>
<dbReference type="GO" id="GO:0000045">
    <property type="term" value="P:autophagosome assembly"/>
    <property type="evidence" value="ECO:0007669"/>
    <property type="project" value="TreeGrafter"/>
</dbReference>
<dbReference type="GO" id="GO:0061723">
    <property type="term" value="P:glycophagy"/>
    <property type="evidence" value="ECO:0007669"/>
    <property type="project" value="TreeGrafter"/>
</dbReference>
<protein>
    <recommendedName>
        <fullName evidence="4">Autophagy-related protein 2</fullName>
    </recommendedName>
</protein>
<sequence>MIKEGSIGYLLIKMPWSGQGCQVEVNGLELVISPCTDKIPTGGDETLVFDDNDNHHLKYSSTRTEQDVIDDTLKSSLMDVHEGVKTIAKMVKWLLTSFHVKIENVIVAYDPSLDKNDKKTECHRTLVLRISEIECGTCLSEDSDSSADVLGISRLTNFVRFQGAILELLNIDEDDASESSPEGYREPFLGSNKVTCPVMTGKKDGFNVSVDPIVLRFQPSTVKWLLCAWKSYKNLEKNGGVCMSQDSRGSVQLKSTYHSSNSVSVTCGSNESITGHGTSGMWNWTCSVFSAITATSSLASGSLPTASGT</sequence>
<organism evidence="12 13">
    <name type="scientific">Senna tora</name>
    <dbReference type="NCBI Taxonomy" id="362788"/>
    <lineage>
        <taxon>Eukaryota</taxon>
        <taxon>Viridiplantae</taxon>
        <taxon>Streptophyta</taxon>
        <taxon>Embryophyta</taxon>
        <taxon>Tracheophyta</taxon>
        <taxon>Spermatophyta</taxon>
        <taxon>Magnoliopsida</taxon>
        <taxon>eudicotyledons</taxon>
        <taxon>Gunneridae</taxon>
        <taxon>Pentapetalae</taxon>
        <taxon>rosids</taxon>
        <taxon>fabids</taxon>
        <taxon>Fabales</taxon>
        <taxon>Fabaceae</taxon>
        <taxon>Caesalpinioideae</taxon>
        <taxon>Cassia clade</taxon>
        <taxon>Senna</taxon>
    </lineage>
</organism>
<dbReference type="GO" id="GO:0000422">
    <property type="term" value="P:autophagy of mitochondrion"/>
    <property type="evidence" value="ECO:0007669"/>
    <property type="project" value="TreeGrafter"/>
</dbReference>
<evidence type="ECO:0000313" key="12">
    <source>
        <dbReference type="EMBL" id="KAF7840851.1"/>
    </source>
</evidence>
<dbReference type="GO" id="GO:0061908">
    <property type="term" value="C:phagophore"/>
    <property type="evidence" value="ECO:0007669"/>
    <property type="project" value="TreeGrafter"/>
</dbReference>
<name>A0A835CFH6_9FABA</name>
<keyword evidence="5" id="KW-0813">Transport</keyword>
<dbReference type="GO" id="GO:0006869">
    <property type="term" value="P:lipid transport"/>
    <property type="evidence" value="ECO:0007669"/>
    <property type="project" value="UniProtKB-KW"/>
</dbReference>
<keyword evidence="9" id="KW-0472">Membrane</keyword>
<comment type="catalytic activity">
    <reaction evidence="10">
        <text>a 1,2-diacyl-sn-glycero-3-phospho-L-serine(in) = a 1,2-diacyl-sn-glycero-3-phospho-L-serine(out)</text>
        <dbReference type="Rhea" id="RHEA:38663"/>
        <dbReference type="ChEBI" id="CHEBI:57262"/>
    </reaction>
</comment>
<gene>
    <name evidence="12" type="ORF">G2W53_003149</name>
</gene>
<dbReference type="GO" id="GO:0034045">
    <property type="term" value="C:phagophore assembly site membrane"/>
    <property type="evidence" value="ECO:0007669"/>
    <property type="project" value="UniProtKB-SubCell"/>
</dbReference>
<evidence type="ECO:0000256" key="6">
    <source>
        <dbReference type="ARBA" id="ARBA00022824"/>
    </source>
</evidence>
<reference evidence="12" key="1">
    <citation type="submission" date="2020-09" db="EMBL/GenBank/DDBJ databases">
        <title>Genome-Enabled Discovery of Anthraquinone Biosynthesis in Senna tora.</title>
        <authorList>
            <person name="Kang S.-H."/>
            <person name="Pandey R.P."/>
            <person name="Lee C.-M."/>
            <person name="Sim J.-S."/>
            <person name="Jeong J.-T."/>
            <person name="Choi B.-S."/>
            <person name="Jung M."/>
            <person name="Ginzburg D."/>
            <person name="Zhao K."/>
            <person name="Won S.Y."/>
            <person name="Oh T.-J."/>
            <person name="Yu Y."/>
            <person name="Kim N.-H."/>
            <person name="Lee O.R."/>
            <person name="Lee T.-H."/>
            <person name="Bashyal P."/>
            <person name="Kim T.-S."/>
            <person name="Lee W.-H."/>
            <person name="Kawkins C."/>
            <person name="Kim C.-K."/>
            <person name="Kim J.S."/>
            <person name="Ahn B.O."/>
            <person name="Rhee S.Y."/>
            <person name="Sohng J.K."/>
        </authorList>
    </citation>
    <scope>NUCLEOTIDE SEQUENCE</scope>
    <source>
        <tissue evidence="12">Leaf</tissue>
    </source>
</reference>
<dbReference type="GO" id="GO:0032266">
    <property type="term" value="F:phosphatidylinositol-3-phosphate binding"/>
    <property type="evidence" value="ECO:0007669"/>
    <property type="project" value="TreeGrafter"/>
</dbReference>
<dbReference type="AlphaFoldDB" id="A0A835CFH6"/>
<dbReference type="GO" id="GO:0034727">
    <property type="term" value="P:piecemeal microautophagy of the nucleus"/>
    <property type="evidence" value="ECO:0007669"/>
    <property type="project" value="TreeGrafter"/>
</dbReference>
<keyword evidence="8" id="KW-0445">Lipid transport</keyword>
<evidence type="ECO:0000256" key="3">
    <source>
        <dbReference type="ARBA" id="ARBA00009714"/>
    </source>
</evidence>
<evidence type="ECO:0000256" key="10">
    <source>
        <dbReference type="ARBA" id="ARBA00024479"/>
    </source>
</evidence>
<comment type="similarity">
    <text evidence="3">Belongs to the ATG2 family.</text>
</comment>
<dbReference type="EMBL" id="JAAIUW010000002">
    <property type="protein sequence ID" value="KAF7840851.1"/>
    <property type="molecule type" value="Genomic_DNA"/>
</dbReference>
<keyword evidence="13" id="KW-1185">Reference proteome</keyword>
<evidence type="ECO:0000313" key="13">
    <source>
        <dbReference type="Proteomes" id="UP000634136"/>
    </source>
</evidence>
<dbReference type="OrthoDB" id="18982at2759"/>
<evidence type="ECO:0000256" key="4">
    <source>
        <dbReference type="ARBA" id="ARBA00018070"/>
    </source>
</evidence>
<dbReference type="GO" id="GO:0043495">
    <property type="term" value="F:protein-membrane adaptor activity"/>
    <property type="evidence" value="ECO:0007669"/>
    <property type="project" value="TreeGrafter"/>
</dbReference>
<accession>A0A835CFH6</accession>
<evidence type="ECO:0000256" key="11">
    <source>
        <dbReference type="ARBA" id="ARBA00024615"/>
    </source>
</evidence>
<evidence type="ECO:0000256" key="5">
    <source>
        <dbReference type="ARBA" id="ARBA00022448"/>
    </source>
</evidence>
<comment type="subcellular location">
    <subcellularLocation>
        <location evidence="1">Endoplasmic reticulum membrane</location>
        <topology evidence="1">Peripheral membrane protein</topology>
    </subcellularLocation>
    <subcellularLocation>
        <location evidence="2">Preautophagosomal structure membrane</location>
        <topology evidence="2">Peripheral membrane protein</topology>
    </subcellularLocation>
</comment>
<evidence type="ECO:0000256" key="1">
    <source>
        <dbReference type="ARBA" id="ARBA00004406"/>
    </source>
</evidence>
<evidence type="ECO:0000256" key="2">
    <source>
        <dbReference type="ARBA" id="ARBA00004623"/>
    </source>
</evidence>
<keyword evidence="6" id="KW-0256">Endoplasmic reticulum</keyword>